<dbReference type="Proteomes" id="UP000006671">
    <property type="component" value="Unassembled WGS sequence"/>
</dbReference>
<dbReference type="AlphaFoldDB" id="D2V4B0"/>
<keyword evidence="2" id="KW-1185">Reference proteome</keyword>
<dbReference type="GeneID" id="8862110"/>
<dbReference type="KEGG" id="ngr:NAEGRDRAFT_63660"/>
<dbReference type="EMBL" id="GG738851">
    <property type="protein sequence ID" value="EFC48353.1"/>
    <property type="molecule type" value="Genomic_DNA"/>
</dbReference>
<dbReference type="InParanoid" id="D2V4B0"/>
<evidence type="ECO:0000313" key="1">
    <source>
        <dbReference type="EMBL" id="EFC48353.1"/>
    </source>
</evidence>
<proteinExistence type="predicted"/>
<sequence length="182" mass="20823">MFSGLRNREVKAVIDTMKNKKNPSIKYIIDAELEFFKNDARKSIPNLYWSTIGDMYDKIVKKLRELADKEEKDPSASNTVVTTPGRQIFLVTQVNGDDYVAELDINKDFVNLQSFNAAMTPFFSGIDFSKYATCFDYWRCSPPIRIALVNDSAVHALKEYSEQCEKEGRLEVALQFVSLPQL</sequence>
<organism evidence="2">
    <name type="scientific">Naegleria gruberi</name>
    <name type="common">Amoeba</name>
    <dbReference type="NCBI Taxonomy" id="5762"/>
    <lineage>
        <taxon>Eukaryota</taxon>
        <taxon>Discoba</taxon>
        <taxon>Heterolobosea</taxon>
        <taxon>Tetramitia</taxon>
        <taxon>Eutetramitia</taxon>
        <taxon>Vahlkampfiidae</taxon>
        <taxon>Naegleria</taxon>
    </lineage>
</organism>
<protein>
    <submittedName>
        <fullName evidence="1">Predicted protein</fullName>
    </submittedName>
</protein>
<reference evidence="1 2" key="1">
    <citation type="journal article" date="2010" name="Cell">
        <title>The genome of Naegleria gruberi illuminates early eukaryotic versatility.</title>
        <authorList>
            <person name="Fritz-Laylin L.K."/>
            <person name="Prochnik S.E."/>
            <person name="Ginger M.L."/>
            <person name="Dacks J.B."/>
            <person name="Carpenter M.L."/>
            <person name="Field M.C."/>
            <person name="Kuo A."/>
            <person name="Paredez A."/>
            <person name="Chapman J."/>
            <person name="Pham J."/>
            <person name="Shu S."/>
            <person name="Neupane R."/>
            <person name="Cipriano M."/>
            <person name="Mancuso J."/>
            <person name="Tu H."/>
            <person name="Salamov A."/>
            <person name="Lindquist E."/>
            <person name="Shapiro H."/>
            <person name="Lucas S."/>
            <person name="Grigoriev I.V."/>
            <person name="Cande W.Z."/>
            <person name="Fulton C."/>
            <person name="Rokhsar D.S."/>
            <person name="Dawson S.C."/>
        </authorList>
    </citation>
    <scope>NUCLEOTIDE SEQUENCE [LARGE SCALE GENOMIC DNA]</scope>
    <source>
        <strain evidence="1 2">NEG-M</strain>
    </source>
</reference>
<dbReference type="VEuPathDB" id="AmoebaDB:NAEGRDRAFT_63660"/>
<accession>D2V4B0</accession>
<evidence type="ECO:0000313" key="2">
    <source>
        <dbReference type="Proteomes" id="UP000006671"/>
    </source>
</evidence>
<name>D2V4B0_NAEGR</name>
<dbReference type="RefSeq" id="XP_002681097.1">
    <property type="nucleotide sequence ID" value="XM_002681051.1"/>
</dbReference>
<gene>
    <name evidence="1" type="ORF">NAEGRDRAFT_63660</name>
</gene>